<comment type="caution">
    <text evidence="1">The sequence shown here is derived from an EMBL/GenBank/DDBJ whole genome shotgun (WGS) entry which is preliminary data.</text>
</comment>
<accession>A0ACB9D5P2</accession>
<reference evidence="2" key="1">
    <citation type="journal article" date="2022" name="Mol. Ecol. Resour.">
        <title>The genomes of chicory, endive, great burdock and yacon provide insights into Asteraceae palaeo-polyploidization history and plant inulin production.</title>
        <authorList>
            <person name="Fan W."/>
            <person name="Wang S."/>
            <person name="Wang H."/>
            <person name="Wang A."/>
            <person name="Jiang F."/>
            <person name="Liu H."/>
            <person name="Zhao H."/>
            <person name="Xu D."/>
            <person name="Zhang Y."/>
        </authorList>
    </citation>
    <scope>NUCLEOTIDE SEQUENCE [LARGE SCALE GENOMIC DNA]</scope>
    <source>
        <strain evidence="2">cv. Yunnan</strain>
    </source>
</reference>
<protein>
    <submittedName>
        <fullName evidence="1">Uncharacterized protein</fullName>
    </submittedName>
</protein>
<sequence length="292" mass="32440">MELERDEVNDLLMYSLKECPIRKLGFYGCNISKISGGVVSLAWLKYLSLDLCKSIQSIPNLPGNITSISAHSCSSLVNLPCNISELKSLTSLNFNNCPKLGTEDPHFLMKVTGLTNLTDLTMVECNVSQVPSEIENMVSLKHLDLSGNTFSSLPDSLSNLSQLVYLIIEDCQQLRLLPFIPSNLTGIAALCTSALGQQQHLRYHLMRNCSATLKMHNKTKNTSHRFKTDKVACLSCLIHLMIQHFWWNPVTLPQGSVSTCGIRLIYESDVVDCKLVIQTVTERTSEMATAIT</sequence>
<dbReference type="Proteomes" id="UP001056120">
    <property type="component" value="Linkage Group LG20"/>
</dbReference>
<name>A0ACB9D5P2_9ASTR</name>
<keyword evidence="2" id="KW-1185">Reference proteome</keyword>
<dbReference type="EMBL" id="CM042037">
    <property type="protein sequence ID" value="KAI3741840.1"/>
    <property type="molecule type" value="Genomic_DNA"/>
</dbReference>
<reference evidence="1 2" key="2">
    <citation type="journal article" date="2022" name="Mol. Ecol. Resour.">
        <title>The genomes of chicory, endive, great burdock and yacon provide insights into Asteraceae paleo-polyploidization history and plant inulin production.</title>
        <authorList>
            <person name="Fan W."/>
            <person name="Wang S."/>
            <person name="Wang H."/>
            <person name="Wang A."/>
            <person name="Jiang F."/>
            <person name="Liu H."/>
            <person name="Zhao H."/>
            <person name="Xu D."/>
            <person name="Zhang Y."/>
        </authorList>
    </citation>
    <scope>NUCLEOTIDE SEQUENCE [LARGE SCALE GENOMIC DNA]</scope>
    <source>
        <strain evidence="2">cv. Yunnan</strain>
        <tissue evidence="1">Leaves</tissue>
    </source>
</reference>
<evidence type="ECO:0000313" key="2">
    <source>
        <dbReference type="Proteomes" id="UP001056120"/>
    </source>
</evidence>
<organism evidence="1 2">
    <name type="scientific">Smallanthus sonchifolius</name>
    <dbReference type="NCBI Taxonomy" id="185202"/>
    <lineage>
        <taxon>Eukaryota</taxon>
        <taxon>Viridiplantae</taxon>
        <taxon>Streptophyta</taxon>
        <taxon>Embryophyta</taxon>
        <taxon>Tracheophyta</taxon>
        <taxon>Spermatophyta</taxon>
        <taxon>Magnoliopsida</taxon>
        <taxon>eudicotyledons</taxon>
        <taxon>Gunneridae</taxon>
        <taxon>Pentapetalae</taxon>
        <taxon>asterids</taxon>
        <taxon>campanulids</taxon>
        <taxon>Asterales</taxon>
        <taxon>Asteraceae</taxon>
        <taxon>Asteroideae</taxon>
        <taxon>Heliantheae alliance</taxon>
        <taxon>Millerieae</taxon>
        <taxon>Smallanthus</taxon>
    </lineage>
</organism>
<proteinExistence type="predicted"/>
<gene>
    <name evidence="1" type="ORF">L1987_59518</name>
</gene>
<evidence type="ECO:0000313" key="1">
    <source>
        <dbReference type="EMBL" id="KAI3741840.1"/>
    </source>
</evidence>